<evidence type="ECO:0000256" key="2">
    <source>
        <dbReference type="ARBA" id="ARBA00004236"/>
    </source>
</evidence>
<evidence type="ECO:0000256" key="8">
    <source>
        <dbReference type="ARBA" id="ARBA00022475"/>
    </source>
</evidence>
<evidence type="ECO:0000256" key="5">
    <source>
        <dbReference type="ARBA" id="ARBA00011929"/>
    </source>
</evidence>
<evidence type="ECO:0000256" key="6">
    <source>
        <dbReference type="ARBA" id="ARBA00021685"/>
    </source>
</evidence>
<keyword evidence="13" id="KW-0598">Phosphotransferase system</keyword>
<evidence type="ECO:0000256" key="10">
    <source>
        <dbReference type="ARBA" id="ARBA00022553"/>
    </source>
</evidence>
<comment type="catalytic activity">
    <reaction evidence="1">
        <text>D-mannose(out) + N(pros)-phospho-L-histidyl-[protein] = D-mannose 6-phosphate(in) + L-histidyl-[protein]</text>
        <dbReference type="Rhea" id="RHEA:49232"/>
        <dbReference type="Rhea" id="RHEA-COMP:9745"/>
        <dbReference type="Rhea" id="RHEA-COMP:9746"/>
        <dbReference type="ChEBI" id="CHEBI:4208"/>
        <dbReference type="ChEBI" id="CHEBI:29979"/>
        <dbReference type="ChEBI" id="CHEBI:58735"/>
        <dbReference type="ChEBI" id="CHEBI:64837"/>
        <dbReference type="EC" id="2.7.1.191"/>
    </reaction>
</comment>
<dbReference type="Proteomes" id="UP000292886">
    <property type="component" value="Chromosome"/>
</dbReference>
<keyword evidence="12" id="KW-0808">Transferase</keyword>
<evidence type="ECO:0000256" key="18">
    <source>
        <dbReference type="ARBA" id="ARBA00032197"/>
    </source>
</evidence>
<evidence type="ECO:0000259" key="20">
    <source>
        <dbReference type="PROSITE" id="PS51101"/>
    </source>
</evidence>
<dbReference type="InterPro" id="IPR013789">
    <property type="entry name" value="PTS_EIIA_man"/>
</dbReference>
<keyword evidence="9" id="KW-0963">Cytoplasm</keyword>
<evidence type="ECO:0000256" key="17">
    <source>
        <dbReference type="ARBA" id="ARBA00030229"/>
    </source>
</evidence>
<dbReference type="SUPFAM" id="SSF53062">
    <property type="entry name" value="PTS system fructose IIA component-like"/>
    <property type="match status" value="1"/>
</dbReference>
<comment type="function">
    <text evidence="16">The phosphoenolpyruvate-dependent sugar phosphotransferase system (sugar PTS), a major carbohydrate active transport system, catalyzes the phosphorylation of incoming sugar substrates concomitantly with their translocation across the cell membrane. The enzyme II ManXYZ PTS system is involved in mannose transport.</text>
</comment>
<dbReference type="CDD" id="cd00006">
    <property type="entry name" value="PTS_IIA_man"/>
    <property type="match status" value="1"/>
</dbReference>
<dbReference type="PANTHER" id="PTHR33799">
    <property type="entry name" value="PTS PERMEASE-RELATED-RELATED"/>
    <property type="match status" value="1"/>
</dbReference>
<dbReference type="PROSITE" id="PS51101">
    <property type="entry name" value="PTS_EIIB_TYPE_4"/>
    <property type="match status" value="1"/>
</dbReference>
<dbReference type="RefSeq" id="WP_133363742.1">
    <property type="nucleotide sequence ID" value="NZ_CP037940.1"/>
</dbReference>
<evidence type="ECO:0000256" key="9">
    <source>
        <dbReference type="ARBA" id="ARBA00022490"/>
    </source>
</evidence>
<dbReference type="Gene3D" id="3.40.35.10">
    <property type="entry name" value="Phosphotransferase system, sorbose subfamily IIB component"/>
    <property type="match status" value="1"/>
</dbReference>
<dbReference type="InterPro" id="IPR033887">
    <property type="entry name" value="PTS_IIA_man"/>
</dbReference>
<dbReference type="GO" id="GO:0016301">
    <property type="term" value="F:kinase activity"/>
    <property type="evidence" value="ECO:0007669"/>
    <property type="project" value="UniProtKB-KW"/>
</dbReference>
<dbReference type="GO" id="GO:0005737">
    <property type="term" value="C:cytoplasm"/>
    <property type="evidence" value="ECO:0007669"/>
    <property type="project" value="UniProtKB-SubCell"/>
</dbReference>
<evidence type="ECO:0000259" key="19">
    <source>
        <dbReference type="PROSITE" id="PS51096"/>
    </source>
</evidence>
<evidence type="ECO:0000256" key="13">
    <source>
        <dbReference type="ARBA" id="ARBA00022683"/>
    </source>
</evidence>
<evidence type="ECO:0000313" key="21">
    <source>
        <dbReference type="EMBL" id="QBO36665.1"/>
    </source>
</evidence>
<evidence type="ECO:0000256" key="1">
    <source>
        <dbReference type="ARBA" id="ARBA00000514"/>
    </source>
</evidence>
<name>A0A4V1AIT9_9LACO</name>
<evidence type="ECO:0000256" key="3">
    <source>
        <dbReference type="ARBA" id="ARBA00004496"/>
    </source>
</evidence>
<dbReference type="PROSITE" id="PS51096">
    <property type="entry name" value="PTS_EIIA_TYPE_4"/>
    <property type="match status" value="1"/>
</dbReference>
<dbReference type="Pfam" id="PF03610">
    <property type="entry name" value="EIIA-man"/>
    <property type="match status" value="1"/>
</dbReference>
<dbReference type="GO" id="GO:0005886">
    <property type="term" value="C:plasma membrane"/>
    <property type="evidence" value="ECO:0007669"/>
    <property type="project" value="UniProtKB-SubCell"/>
</dbReference>
<dbReference type="SUPFAM" id="SSF52728">
    <property type="entry name" value="PTS IIb component"/>
    <property type="match status" value="1"/>
</dbReference>
<dbReference type="InterPro" id="IPR036667">
    <property type="entry name" value="PTS_IIB_sorbose-sp_sf"/>
</dbReference>
<dbReference type="AlphaFoldDB" id="A0A4V1AIT9"/>
<evidence type="ECO:0000256" key="4">
    <source>
        <dbReference type="ARBA" id="ARBA00011738"/>
    </source>
</evidence>
<evidence type="ECO:0000256" key="16">
    <source>
        <dbReference type="ARBA" id="ARBA00023757"/>
    </source>
</evidence>
<organism evidence="21 22">
    <name type="scientific">Periweissella cryptocerci</name>
    <dbReference type="NCBI Taxonomy" id="2506420"/>
    <lineage>
        <taxon>Bacteria</taxon>
        <taxon>Bacillati</taxon>
        <taxon>Bacillota</taxon>
        <taxon>Bacilli</taxon>
        <taxon>Lactobacillales</taxon>
        <taxon>Lactobacillaceae</taxon>
        <taxon>Periweissella</taxon>
    </lineage>
</organism>
<protein>
    <recommendedName>
        <fullName evidence="6">PTS system mannose-specific EIIAB component</fullName>
        <ecNumber evidence="5">2.7.1.191</ecNumber>
    </recommendedName>
    <alternativeName>
        <fullName evidence="18">EIIAB-Man</fullName>
    </alternativeName>
    <alternativeName>
        <fullName evidence="17">EIII-Man</fullName>
    </alternativeName>
</protein>
<dbReference type="InterPro" id="IPR036662">
    <property type="entry name" value="PTS_EIIA_man-typ_sf"/>
</dbReference>
<evidence type="ECO:0000256" key="7">
    <source>
        <dbReference type="ARBA" id="ARBA00022448"/>
    </source>
</evidence>
<keyword evidence="22" id="KW-1185">Reference proteome</keyword>
<keyword evidence="8" id="KW-1003">Cell membrane</keyword>
<feature type="domain" description="PTS EIIA type-4" evidence="19">
    <location>
        <begin position="1"/>
        <end position="126"/>
    </location>
</feature>
<dbReference type="InterPro" id="IPR004701">
    <property type="entry name" value="PTS_EIIA_man-typ"/>
</dbReference>
<dbReference type="InterPro" id="IPR051471">
    <property type="entry name" value="Bacterial_PTS_sugar_comp"/>
</dbReference>
<dbReference type="KEGG" id="wei:EQG49_09435"/>
<comment type="subcellular location">
    <subcellularLocation>
        <location evidence="2">Cell membrane</location>
    </subcellularLocation>
    <subcellularLocation>
        <location evidence="3">Cytoplasm</location>
    </subcellularLocation>
</comment>
<dbReference type="PANTHER" id="PTHR33799:SF1">
    <property type="entry name" value="PTS SYSTEM MANNOSE-SPECIFIC EIIAB COMPONENT-RELATED"/>
    <property type="match status" value="1"/>
</dbReference>
<dbReference type="Gene3D" id="3.40.50.510">
    <property type="entry name" value="Phosphotransferase system, mannose-type IIA component"/>
    <property type="match status" value="1"/>
</dbReference>
<feature type="domain" description="PTS EIIB type-4" evidence="20">
    <location>
        <begin position="161"/>
        <end position="325"/>
    </location>
</feature>
<dbReference type="Pfam" id="PF03830">
    <property type="entry name" value="PTSIIB_sorb"/>
    <property type="match status" value="1"/>
</dbReference>
<comment type="subunit">
    <text evidence="4">Homodimer.</text>
</comment>
<gene>
    <name evidence="21" type="primary">manX</name>
    <name evidence="21" type="ORF">EQG49_09435</name>
</gene>
<reference evidence="22" key="1">
    <citation type="submission" date="2019-03" db="EMBL/GenBank/DDBJ databases">
        <title>Weissella sp. 26KH-42 Genome sequencing.</title>
        <authorList>
            <person name="Heo J."/>
            <person name="Kim S.-J."/>
            <person name="Kim J.-S."/>
            <person name="Hong S.-B."/>
            <person name="Kwon S.-W."/>
        </authorList>
    </citation>
    <scope>NUCLEOTIDE SEQUENCE [LARGE SCALE GENOMIC DNA]</scope>
    <source>
        <strain evidence="22">26KH-42</strain>
    </source>
</reference>
<dbReference type="GO" id="GO:0008982">
    <property type="term" value="F:protein-N(PI)-phosphohistidine-sugar phosphotransferase activity"/>
    <property type="evidence" value="ECO:0007669"/>
    <property type="project" value="InterPro"/>
</dbReference>
<evidence type="ECO:0000256" key="12">
    <source>
        <dbReference type="ARBA" id="ARBA00022679"/>
    </source>
</evidence>
<dbReference type="GO" id="GO:0009401">
    <property type="term" value="P:phosphoenolpyruvate-dependent sugar phosphotransferase system"/>
    <property type="evidence" value="ECO:0007669"/>
    <property type="project" value="UniProtKB-KW"/>
</dbReference>
<dbReference type="NCBIfam" id="TIGR00824">
    <property type="entry name" value="EIIA-man"/>
    <property type="match status" value="1"/>
</dbReference>
<evidence type="ECO:0000256" key="15">
    <source>
        <dbReference type="ARBA" id="ARBA00023136"/>
    </source>
</evidence>
<dbReference type="InterPro" id="IPR004720">
    <property type="entry name" value="PTS_IIB_sorbose-sp"/>
</dbReference>
<evidence type="ECO:0000256" key="14">
    <source>
        <dbReference type="ARBA" id="ARBA00022777"/>
    </source>
</evidence>
<keyword evidence="14" id="KW-0418">Kinase</keyword>
<proteinExistence type="predicted"/>
<evidence type="ECO:0000313" key="22">
    <source>
        <dbReference type="Proteomes" id="UP000292886"/>
    </source>
</evidence>
<keyword evidence="11" id="KW-0762">Sugar transport</keyword>
<accession>A0A4V1AIT9</accession>
<dbReference type="EC" id="2.7.1.191" evidence="5"/>
<sequence>MVQIIIASHGGMAAGIKQSSEMIFGVQPNINTVTFLPAEGLEDLTAKYNQVINTFAATDEILFLIDLWGGSPFNVASSIQATGSHKSAIVTGLNLPMVIEAAGVQTTMTDIEEMAHYLVGIAKEGIRSLPEVVSNVEPADVPQAIVHAAPVQRAATHTGHMELDVRLVRIDSRLLHGQVATGWTKSAGQERIFVVSDTVAQDEMRKTLITQAAPANVTASVIPIAKLIDIYDDTRFHGVKVMMLFETPQDVKRVTDAGIIFTSVNVGSMTYTDGKTMITNAVAVDADDVADFNSMMAAGVRFEVRQTPRDSEQDLTTLFKKKKLV</sequence>
<keyword evidence="10" id="KW-0597">Phosphoprotein</keyword>
<dbReference type="OrthoDB" id="9788818at2"/>
<dbReference type="EMBL" id="CP037940">
    <property type="protein sequence ID" value="QBO36665.1"/>
    <property type="molecule type" value="Genomic_DNA"/>
</dbReference>
<keyword evidence="15" id="KW-0472">Membrane</keyword>
<evidence type="ECO:0000256" key="11">
    <source>
        <dbReference type="ARBA" id="ARBA00022597"/>
    </source>
</evidence>
<keyword evidence="7" id="KW-0813">Transport</keyword>